<feature type="active site" description="Proton donor/acceptor" evidence="7">
    <location>
        <position position="123"/>
    </location>
</feature>
<dbReference type="GO" id="GO:0071555">
    <property type="term" value="P:cell wall organization"/>
    <property type="evidence" value="ECO:0007669"/>
    <property type="project" value="UniProtKB-UniRule"/>
</dbReference>
<name>A0A9X2HSH3_9SPHN</name>
<dbReference type="GO" id="GO:0005576">
    <property type="term" value="C:extracellular region"/>
    <property type="evidence" value="ECO:0007669"/>
    <property type="project" value="TreeGrafter"/>
</dbReference>
<dbReference type="GO" id="GO:0018104">
    <property type="term" value="P:peptidoglycan-protein cross-linking"/>
    <property type="evidence" value="ECO:0007669"/>
    <property type="project" value="TreeGrafter"/>
</dbReference>
<dbReference type="InterPro" id="IPR050979">
    <property type="entry name" value="LD-transpeptidase"/>
</dbReference>
<dbReference type="GO" id="GO:0008360">
    <property type="term" value="P:regulation of cell shape"/>
    <property type="evidence" value="ECO:0007669"/>
    <property type="project" value="UniProtKB-UniRule"/>
</dbReference>
<evidence type="ECO:0000256" key="2">
    <source>
        <dbReference type="ARBA" id="ARBA00005992"/>
    </source>
</evidence>
<reference evidence="10" key="1">
    <citation type="submission" date="2022-05" db="EMBL/GenBank/DDBJ databases">
        <title>Sphingomonas sp. strain RP10 Genome sequencing and assembly.</title>
        <authorList>
            <person name="Kim I."/>
        </authorList>
    </citation>
    <scope>NUCLEOTIDE SEQUENCE</scope>
    <source>
        <strain evidence="10">RP10</strain>
    </source>
</reference>
<dbReference type="InterPro" id="IPR005490">
    <property type="entry name" value="LD_TPept_cat_dom"/>
</dbReference>
<evidence type="ECO:0000256" key="7">
    <source>
        <dbReference type="PROSITE-ProRule" id="PRU01373"/>
    </source>
</evidence>
<feature type="active site" description="Nucleophile" evidence="7">
    <location>
        <position position="136"/>
    </location>
</feature>
<dbReference type="GO" id="GO:0016740">
    <property type="term" value="F:transferase activity"/>
    <property type="evidence" value="ECO:0007669"/>
    <property type="project" value="UniProtKB-KW"/>
</dbReference>
<feature type="domain" description="L,D-TPase catalytic" evidence="9">
    <location>
        <begin position="51"/>
        <end position="160"/>
    </location>
</feature>
<keyword evidence="6 7" id="KW-0961">Cell wall biogenesis/degradation</keyword>
<feature type="signal peptide" evidence="8">
    <location>
        <begin position="1"/>
        <end position="22"/>
    </location>
</feature>
<dbReference type="EMBL" id="JAMLDY010000009">
    <property type="protein sequence ID" value="MCP3735082.1"/>
    <property type="molecule type" value="Genomic_DNA"/>
</dbReference>
<dbReference type="SUPFAM" id="SSF141523">
    <property type="entry name" value="L,D-transpeptidase catalytic domain-like"/>
    <property type="match status" value="1"/>
</dbReference>
<comment type="similarity">
    <text evidence="2">Belongs to the YkuD family.</text>
</comment>
<evidence type="ECO:0000256" key="4">
    <source>
        <dbReference type="ARBA" id="ARBA00022960"/>
    </source>
</evidence>
<evidence type="ECO:0000256" key="3">
    <source>
        <dbReference type="ARBA" id="ARBA00022679"/>
    </source>
</evidence>
<comment type="pathway">
    <text evidence="1 7">Cell wall biogenesis; peptidoglycan biosynthesis.</text>
</comment>
<dbReference type="PANTHER" id="PTHR30582:SF2">
    <property type="entry name" value="L,D-TRANSPEPTIDASE YCIB-RELATED"/>
    <property type="match status" value="1"/>
</dbReference>
<evidence type="ECO:0000256" key="8">
    <source>
        <dbReference type="SAM" id="SignalP"/>
    </source>
</evidence>
<dbReference type="Proteomes" id="UP001139486">
    <property type="component" value="Unassembled WGS sequence"/>
</dbReference>
<evidence type="ECO:0000313" key="10">
    <source>
        <dbReference type="EMBL" id="MCP3735082.1"/>
    </source>
</evidence>
<evidence type="ECO:0000259" key="9">
    <source>
        <dbReference type="PROSITE" id="PS52029"/>
    </source>
</evidence>
<keyword evidence="4 7" id="KW-0133">Cell shape</keyword>
<keyword evidence="11" id="KW-1185">Reference proteome</keyword>
<keyword evidence="3" id="KW-0808">Transferase</keyword>
<dbReference type="RefSeq" id="WP_254289089.1">
    <property type="nucleotide sequence ID" value="NZ_JAMLDY010000009.1"/>
</dbReference>
<comment type="caution">
    <text evidence="10">The sequence shown here is derived from an EMBL/GenBank/DDBJ whole genome shotgun (WGS) entry which is preliminary data.</text>
</comment>
<dbReference type="CDD" id="cd16913">
    <property type="entry name" value="YkuD_like"/>
    <property type="match status" value="1"/>
</dbReference>
<keyword evidence="8" id="KW-0732">Signal</keyword>
<keyword evidence="5 7" id="KW-0573">Peptidoglycan synthesis</keyword>
<dbReference type="GO" id="GO:0071972">
    <property type="term" value="F:peptidoglycan L,D-transpeptidase activity"/>
    <property type="evidence" value="ECO:0007669"/>
    <property type="project" value="TreeGrafter"/>
</dbReference>
<dbReference type="PROSITE" id="PS52029">
    <property type="entry name" value="LD_TPASE"/>
    <property type="match status" value="1"/>
</dbReference>
<gene>
    <name evidence="10" type="ORF">M9979_09400</name>
</gene>
<dbReference type="AlphaFoldDB" id="A0A9X2HSH3"/>
<sequence>MQHWLILAGAAVLAIAPAPAVAAASDALAPEVTTLAPNRFLWNDSASLEPVSIVISIPDQKAYVYRGEVLIAASTVSTGKDGKDTPLGVFPILQKSEKHKSNLYDSAPMPFMQRLTWDGVAIHAGMNPGFPASHGCIRVPTEFAKRLFAVTTRGTPVLVTDASAAEGWVPPTPEDARAMQLETASANAMQLETASR</sequence>
<evidence type="ECO:0000256" key="1">
    <source>
        <dbReference type="ARBA" id="ARBA00004752"/>
    </source>
</evidence>
<dbReference type="PANTHER" id="PTHR30582">
    <property type="entry name" value="L,D-TRANSPEPTIDASE"/>
    <property type="match status" value="1"/>
</dbReference>
<organism evidence="10 11">
    <name type="scientific">Sphingomonas liriopis</name>
    <dbReference type="NCBI Taxonomy" id="2949094"/>
    <lineage>
        <taxon>Bacteria</taxon>
        <taxon>Pseudomonadati</taxon>
        <taxon>Pseudomonadota</taxon>
        <taxon>Alphaproteobacteria</taxon>
        <taxon>Sphingomonadales</taxon>
        <taxon>Sphingomonadaceae</taxon>
        <taxon>Sphingomonas</taxon>
    </lineage>
</organism>
<dbReference type="NCBIfam" id="NF004785">
    <property type="entry name" value="PRK06132.1-2"/>
    <property type="match status" value="1"/>
</dbReference>
<accession>A0A9X2HSH3</accession>
<proteinExistence type="inferred from homology"/>
<evidence type="ECO:0000256" key="6">
    <source>
        <dbReference type="ARBA" id="ARBA00023316"/>
    </source>
</evidence>
<dbReference type="Pfam" id="PF03734">
    <property type="entry name" value="YkuD"/>
    <property type="match status" value="1"/>
</dbReference>
<evidence type="ECO:0000256" key="5">
    <source>
        <dbReference type="ARBA" id="ARBA00022984"/>
    </source>
</evidence>
<protein>
    <submittedName>
        <fullName evidence="10">L,D-transpeptidase family protein</fullName>
    </submittedName>
</protein>
<dbReference type="InterPro" id="IPR038063">
    <property type="entry name" value="Transpep_catalytic_dom"/>
</dbReference>
<dbReference type="Gene3D" id="2.40.440.10">
    <property type="entry name" value="L,D-transpeptidase catalytic domain-like"/>
    <property type="match status" value="1"/>
</dbReference>
<feature type="chain" id="PRO_5040743365" evidence="8">
    <location>
        <begin position="23"/>
        <end position="196"/>
    </location>
</feature>
<evidence type="ECO:0000313" key="11">
    <source>
        <dbReference type="Proteomes" id="UP001139486"/>
    </source>
</evidence>